<evidence type="ECO:0000256" key="14">
    <source>
        <dbReference type="PIRSR" id="PIRSR618044-2"/>
    </source>
</evidence>
<evidence type="ECO:0000256" key="7">
    <source>
        <dbReference type="ARBA" id="ARBA00022729"/>
    </source>
</evidence>
<comment type="similarity">
    <text evidence="3 15">Belongs to the peptidase S11 family.</text>
</comment>
<keyword evidence="8" id="KW-0378">Hydrolase</keyword>
<dbReference type="EMBL" id="FWDM01000002">
    <property type="protein sequence ID" value="SLM09786.1"/>
    <property type="molecule type" value="Genomic_DNA"/>
</dbReference>
<keyword evidence="7" id="KW-0732">Signal</keyword>
<dbReference type="InterPro" id="IPR001967">
    <property type="entry name" value="Peptidase_S11_N"/>
</dbReference>
<gene>
    <name evidence="17" type="ORF">SPIROBIBN47_100016</name>
</gene>
<evidence type="ECO:0000256" key="3">
    <source>
        <dbReference type="ARBA" id="ARBA00007164"/>
    </source>
</evidence>
<comment type="function">
    <text evidence="1">Removes C-terminal D-alanyl residues from sugar-peptide cell wall precursors.</text>
</comment>
<keyword evidence="10" id="KW-0573">Peptidoglycan synthesis</keyword>
<dbReference type="GO" id="GO:0009252">
    <property type="term" value="P:peptidoglycan biosynthetic process"/>
    <property type="evidence" value="ECO:0007669"/>
    <property type="project" value="UniProtKB-UniPathway"/>
</dbReference>
<sequence>MKYFRSKRLDGVRKFRQFIAFLFFFELFAIANASALSLDEYSQFGVEIARPPSLNARSAILIDAATGTVLYEKNADIALPPASLTKLVTLHLAMEEIKAGRLSPDEMVEIDARDCSPYIPYGSSLMYLRPGMKVSIRDLMLGAAVVSGNDAAYALARRIAGSNERFAEMMNKAVAEMGFDRMTFVEPSGLSEKNLVTARQFALFSKRYIELHPEALKELHSVKSIKFPRPEHATTEYHPDGIIIQYNRNPLIFSYDGADGLKTGYIIEVGYNMAATAQRNGTRFIAVLLGGSSTPYANGTAVRTKDTKALLDWAFSNFSTARPGYIAPKPLRVWFGKTIQLLPEPNGEAAITVPSSLKDRVWARIELPKTVRAPIQKGQKIGRIVYEIDKKEIGSVDLVAPTEIQRGGFFRILIDTVLRFFAFILGKV</sequence>
<comment type="catalytic activity">
    <reaction evidence="12">
        <text>Preferential cleavage: (Ac)2-L-Lys-D-Ala-|-D-Ala. Also transpeptidation of peptidyl-alanyl moieties that are N-acyl substituents of D-alanine.</text>
        <dbReference type="EC" id="3.4.16.4"/>
    </reaction>
</comment>
<evidence type="ECO:0000256" key="6">
    <source>
        <dbReference type="ARBA" id="ARBA00022670"/>
    </source>
</evidence>
<dbReference type="SMART" id="SM00936">
    <property type="entry name" value="PBP5_C"/>
    <property type="match status" value="1"/>
</dbReference>
<dbReference type="InterPro" id="IPR018044">
    <property type="entry name" value="Peptidase_S11"/>
</dbReference>
<feature type="domain" description="Peptidase S11 D-Ala-D-Ala carboxypeptidase A C-terminal" evidence="16">
    <location>
        <begin position="315"/>
        <end position="406"/>
    </location>
</feature>
<evidence type="ECO:0000313" key="17">
    <source>
        <dbReference type="EMBL" id="SLM09786.1"/>
    </source>
</evidence>
<dbReference type="PANTHER" id="PTHR21581:SF6">
    <property type="entry name" value="TRAFFICKING PROTEIN PARTICLE COMPLEX SUBUNIT 12"/>
    <property type="match status" value="1"/>
</dbReference>
<dbReference type="AlphaFoldDB" id="A0A3P3XF14"/>
<accession>A0A3P3XF14</accession>
<evidence type="ECO:0000256" key="5">
    <source>
        <dbReference type="ARBA" id="ARBA00022645"/>
    </source>
</evidence>
<evidence type="ECO:0000259" key="16">
    <source>
        <dbReference type="SMART" id="SM00936"/>
    </source>
</evidence>
<dbReference type="InterPro" id="IPR012338">
    <property type="entry name" value="Beta-lactam/transpept-like"/>
</dbReference>
<dbReference type="GO" id="GO:0009002">
    <property type="term" value="F:serine-type D-Ala-D-Ala carboxypeptidase activity"/>
    <property type="evidence" value="ECO:0007669"/>
    <property type="project" value="UniProtKB-EC"/>
</dbReference>
<name>A0A3P3XF14_9SPIR</name>
<evidence type="ECO:0000256" key="1">
    <source>
        <dbReference type="ARBA" id="ARBA00003217"/>
    </source>
</evidence>
<dbReference type="GO" id="GO:0006508">
    <property type="term" value="P:proteolysis"/>
    <property type="evidence" value="ECO:0007669"/>
    <property type="project" value="UniProtKB-KW"/>
</dbReference>
<protein>
    <recommendedName>
        <fullName evidence="4">serine-type D-Ala-D-Ala carboxypeptidase</fullName>
        <ecNumber evidence="4">3.4.16.4</ecNumber>
    </recommendedName>
</protein>
<evidence type="ECO:0000256" key="4">
    <source>
        <dbReference type="ARBA" id="ARBA00012448"/>
    </source>
</evidence>
<dbReference type="PRINTS" id="PR00725">
    <property type="entry name" value="DADACBPTASE1"/>
</dbReference>
<evidence type="ECO:0000256" key="12">
    <source>
        <dbReference type="ARBA" id="ARBA00034000"/>
    </source>
</evidence>
<organism evidence="17">
    <name type="scientific">uncultured spirochete</name>
    <dbReference type="NCBI Taxonomy" id="156406"/>
    <lineage>
        <taxon>Bacteria</taxon>
        <taxon>Pseudomonadati</taxon>
        <taxon>Spirochaetota</taxon>
        <taxon>Spirochaetia</taxon>
        <taxon>Spirochaetales</taxon>
        <taxon>environmental samples</taxon>
    </lineage>
</organism>
<comment type="pathway">
    <text evidence="2">Cell wall biogenesis; peptidoglycan biosynthesis.</text>
</comment>
<evidence type="ECO:0000256" key="11">
    <source>
        <dbReference type="ARBA" id="ARBA00023316"/>
    </source>
</evidence>
<dbReference type="Pfam" id="PF07943">
    <property type="entry name" value="PBP5_C"/>
    <property type="match status" value="1"/>
</dbReference>
<evidence type="ECO:0000256" key="10">
    <source>
        <dbReference type="ARBA" id="ARBA00022984"/>
    </source>
</evidence>
<dbReference type="GO" id="GO:0071555">
    <property type="term" value="P:cell wall organization"/>
    <property type="evidence" value="ECO:0007669"/>
    <property type="project" value="UniProtKB-KW"/>
</dbReference>
<feature type="active site" description="Acyl-ester intermediate" evidence="13">
    <location>
        <position position="83"/>
    </location>
</feature>
<keyword evidence="9" id="KW-0133">Cell shape</keyword>
<evidence type="ECO:0000256" key="15">
    <source>
        <dbReference type="RuleBase" id="RU004016"/>
    </source>
</evidence>
<feature type="active site" evidence="13">
    <location>
        <position position="147"/>
    </location>
</feature>
<evidence type="ECO:0000256" key="9">
    <source>
        <dbReference type="ARBA" id="ARBA00022960"/>
    </source>
</evidence>
<feature type="active site" description="Proton acceptor" evidence="13">
    <location>
        <position position="86"/>
    </location>
</feature>
<dbReference type="Pfam" id="PF00768">
    <property type="entry name" value="Peptidase_S11"/>
    <property type="match status" value="1"/>
</dbReference>
<keyword evidence="5 17" id="KW-0121">Carboxypeptidase</keyword>
<dbReference type="GO" id="GO:0008360">
    <property type="term" value="P:regulation of cell shape"/>
    <property type="evidence" value="ECO:0007669"/>
    <property type="project" value="UniProtKB-KW"/>
</dbReference>
<dbReference type="SUPFAM" id="SSF69189">
    <property type="entry name" value="Penicillin-binding protein associated domain"/>
    <property type="match status" value="1"/>
</dbReference>
<dbReference type="PANTHER" id="PTHR21581">
    <property type="entry name" value="D-ALANYL-D-ALANINE CARBOXYPEPTIDASE"/>
    <property type="match status" value="1"/>
</dbReference>
<keyword evidence="6" id="KW-0645">Protease</keyword>
<dbReference type="InterPro" id="IPR037167">
    <property type="entry name" value="Peptidase_S11_C_sf"/>
</dbReference>
<feature type="binding site" evidence="14">
    <location>
        <position position="262"/>
    </location>
    <ligand>
        <name>substrate</name>
    </ligand>
</feature>
<dbReference type="EC" id="3.4.16.4" evidence="4"/>
<evidence type="ECO:0000256" key="13">
    <source>
        <dbReference type="PIRSR" id="PIRSR618044-1"/>
    </source>
</evidence>
<dbReference type="SUPFAM" id="SSF56601">
    <property type="entry name" value="beta-lactamase/transpeptidase-like"/>
    <property type="match status" value="1"/>
</dbReference>
<dbReference type="InterPro" id="IPR015956">
    <property type="entry name" value="Peniciliin-bd_prot_C_sf"/>
</dbReference>
<reference evidence="17" key="1">
    <citation type="submission" date="2017-02" db="EMBL/GenBank/DDBJ databases">
        <authorList>
            <person name="Regsiter A."/>
            <person name="William W."/>
        </authorList>
    </citation>
    <scope>NUCLEOTIDE SEQUENCE</scope>
    <source>
        <strain evidence="17">Bib</strain>
    </source>
</reference>
<dbReference type="Gene3D" id="3.40.710.10">
    <property type="entry name" value="DD-peptidase/beta-lactamase superfamily"/>
    <property type="match status" value="1"/>
</dbReference>
<evidence type="ECO:0000256" key="2">
    <source>
        <dbReference type="ARBA" id="ARBA00004752"/>
    </source>
</evidence>
<dbReference type="InterPro" id="IPR012907">
    <property type="entry name" value="Peptidase_S11_C"/>
</dbReference>
<dbReference type="UniPathway" id="UPA00219"/>
<proteinExistence type="inferred from homology"/>
<evidence type="ECO:0000256" key="8">
    <source>
        <dbReference type="ARBA" id="ARBA00022801"/>
    </source>
</evidence>
<dbReference type="Gene3D" id="2.60.410.10">
    <property type="entry name" value="D-Ala-D-Ala carboxypeptidase, C-terminal domain"/>
    <property type="match status" value="1"/>
</dbReference>
<keyword evidence="11" id="KW-0961">Cell wall biogenesis/degradation</keyword>